<protein>
    <recommendedName>
        <fullName evidence="3">F-box domain-containing protein</fullName>
    </recommendedName>
</protein>
<evidence type="ECO:0000313" key="2">
    <source>
        <dbReference type="Proteomes" id="UP001150217"/>
    </source>
</evidence>
<evidence type="ECO:0000313" key="1">
    <source>
        <dbReference type="EMBL" id="KAJ4497624.1"/>
    </source>
</evidence>
<name>A0ABQ8VR06_9AGAR</name>
<accession>A0ABQ8VR06</accession>
<comment type="caution">
    <text evidence="1">The sequence shown here is derived from an EMBL/GenBank/DDBJ whole genome shotgun (WGS) entry which is preliminary data.</text>
</comment>
<proteinExistence type="predicted"/>
<sequence>MGQYWTVINIDNRESSGRLGKLGEFFWHFNPIINYLVAPNIPTCYKLRTPMEKSQTNSSGATLLTLPDELLLIIAEELVEDYLVLMCLSLTCVAMWEVTEQVRYRSLYAKLKTFSWAGGRIILLGDYGRALPHGVLTAEDIKQLKLTEYHKKNLGTGLYDQHFKEPNSDISLFMEGRVQSNAALGRELLEFSRKKPFSDWICLKWKDFMLARTAGDYWMIRNFTKREFTKSSRPNLTQVLYCLIGCSQDPSVSMPGGEDLINGKWAGHRIDITLASVHKQEHEEDSNWKDITPHIKEFLEWSAKAGGDRKFKFH</sequence>
<organism evidence="1 2">
    <name type="scientific">Lentinula lateritia</name>
    <dbReference type="NCBI Taxonomy" id="40482"/>
    <lineage>
        <taxon>Eukaryota</taxon>
        <taxon>Fungi</taxon>
        <taxon>Dikarya</taxon>
        <taxon>Basidiomycota</taxon>
        <taxon>Agaricomycotina</taxon>
        <taxon>Agaricomycetes</taxon>
        <taxon>Agaricomycetidae</taxon>
        <taxon>Agaricales</taxon>
        <taxon>Marasmiineae</taxon>
        <taxon>Omphalotaceae</taxon>
        <taxon>Lentinula</taxon>
    </lineage>
</organism>
<gene>
    <name evidence="1" type="ORF">C8R41DRAFT_821834</name>
</gene>
<dbReference type="Proteomes" id="UP001150217">
    <property type="component" value="Unassembled WGS sequence"/>
</dbReference>
<evidence type="ECO:0008006" key="3">
    <source>
        <dbReference type="Google" id="ProtNLM"/>
    </source>
</evidence>
<reference evidence="1" key="1">
    <citation type="submission" date="2022-08" db="EMBL/GenBank/DDBJ databases">
        <title>A Global Phylogenomic Analysis of the Shiitake Genus Lentinula.</title>
        <authorList>
            <consortium name="DOE Joint Genome Institute"/>
            <person name="Sierra-Patev S."/>
            <person name="Min B."/>
            <person name="Naranjo-Ortiz M."/>
            <person name="Looney B."/>
            <person name="Konkel Z."/>
            <person name="Slot J.C."/>
            <person name="Sakamoto Y."/>
            <person name="Steenwyk J.L."/>
            <person name="Rokas A."/>
            <person name="Carro J."/>
            <person name="Camarero S."/>
            <person name="Ferreira P."/>
            <person name="Molpeceres G."/>
            <person name="Ruiz-Duenas F.J."/>
            <person name="Serrano A."/>
            <person name="Henrissat B."/>
            <person name="Drula E."/>
            <person name="Hughes K.W."/>
            <person name="Mata J.L."/>
            <person name="Ishikawa N.K."/>
            <person name="Vargas-Isla R."/>
            <person name="Ushijima S."/>
            <person name="Smith C.A."/>
            <person name="Ahrendt S."/>
            <person name="Andreopoulos W."/>
            <person name="He G."/>
            <person name="Labutti K."/>
            <person name="Lipzen A."/>
            <person name="Ng V."/>
            <person name="Riley R."/>
            <person name="Sandor L."/>
            <person name="Barry K."/>
            <person name="Martinez A.T."/>
            <person name="Xiao Y."/>
            <person name="Gibbons J.G."/>
            <person name="Terashima K."/>
            <person name="Grigoriev I.V."/>
            <person name="Hibbett D.S."/>
        </authorList>
    </citation>
    <scope>NUCLEOTIDE SEQUENCE</scope>
    <source>
        <strain evidence="1">RHP3577 ss4</strain>
    </source>
</reference>
<dbReference type="EMBL" id="JANVFT010000020">
    <property type="protein sequence ID" value="KAJ4497624.1"/>
    <property type="molecule type" value="Genomic_DNA"/>
</dbReference>
<keyword evidence="2" id="KW-1185">Reference proteome</keyword>